<evidence type="ECO:0000259" key="3">
    <source>
        <dbReference type="PROSITE" id="PS50105"/>
    </source>
</evidence>
<dbReference type="GO" id="GO:0005929">
    <property type="term" value="C:cilium"/>
    <property type="evidence" value="ECO:0007669"/>
    <property type="project" value="TreeGrafter"/>
</dbReference>
<proteinExistence type="predicted"/>
<dbReference type="Pfam" id="PF00536">
    <property type="entry name" value="SAM_1"/>
    <property type="match status" value="1"/>
</dbReference>
<evidence type="ECO:0000256" key="2">
    <source>
        <dbReference type="SAM" id="MobiDB-lite"/>
    </source>
</evidence>
<dbReference type="PANTHER" id="PTHR24184:SF6">
    <property type="entry name" value="ANKYRIN REPEAT AND SAM DOMAIN-CONTAINING PROTEIN 3"/>
    <property type="match status" value="1"/>
</dbReference>
<feature type="compositionally biased region" description="Basic and acidic residues" evidence="2">
    <location>
        <begin position="678"/>
        <end position="687"/>
    </location>
</feature>
<comment type="caution">
    <text evidence="4">The sequence shown here is derived from an EMBL/GenBank/DDBJ whole genome shotgun (WGS) entry which is preliminary data.</text>
</comment>
<gene>
    <name evidence="4" type="ORF">CUNI_LOCUS4951</name>
</gene>
<dbReference type="OrthoDB" id="539213at2759"/>
<feature type="compositionally biased region" description="Polar residues" evidence="2">
    <location>
        <begin position="728"/>
        <end position="750"/>
    </location>
</feature>
<dbReference type="InterPro" id="IPR001660">
    <property type="entry name" value="SAM"/>
</dbReference>
<dbReference type="PROSITE" id="PS50105">
    <property type="entry name" value="SAM_DOMAIN"/>
    <property type="match status" value="1"/>
</dbReference>
<dbReference type="SMART" id="SM00454">
    <property type="entry name" value="SAM"/>
    <property type="match status" value="1"/>
</dbReference>
<dbReference type="PROSITE" id="PS50088">
    <property type="entry name" value="ANK_REPEAT"/>
    <property type="match status" value="4"/>
</dbReference>
<dbReference type="AlphaFoldDB" id="A0A8S3YRC4"/>
<name>A0A8S3YRC4_9EUPU</name>
<dbReference type="SMART" id="SM00248">
    <property type="entry name" value="ANK"/>
    <property type="match status" value="5"/>
</dbReference>
<keyword evidence="5" id="KW-1185">Reference proteome</keyword>
<evidence type="ECO:0000313" key="4">
    <source>
        <dbReference type="EMBL" id="CAG5119393.1"/>
    </source>
</evidence>
<protein>
    <recommendedName>
        <fullName evidence="3">SAM domain-containing protein</fullName>
    </recommendedName>
</protein>
<dbReference type="InterPro" id="IPR047238">
    <property type="entry name" value="ANKS3_SAM"/>
</dbReference>
<dbReference type="Gene3D" id="1.25.40.20">
    <property type="entry name" value="Ankyrin repeat-containing domain"/>
    <property type="match status" value="2"/>
</dbReference>
<reference evidence="4" key="1">
    <citation type="submission" date="2021-04" db="EMBL/GenBank/DDBJ databases">
        <authorList>
            <consortium name="Molecular Ecology Group"/>
        </authorList>
    </citation>
    <scope>NUCLEOTIDE SEQUENCE</scope>
</reference>
<feature type="repeat" description="ANK" evidence="1">
    <location>
        <begin position="107"/>
        <end position="139"/>
    </location>
</feature>
<keyword evidence="1" id="KW-0040">ANK repeat</keyword>
<feature type="repeat" description="ANK" evidence="1">
    <location>
        <begin position="174"/>
        <end position="206"/>
    </location>
</feature>
<feature type="repeat" description="ANK" evidence="1">
    <location>
        <begin position="74"/>
        <end position="106"/>
    </location>
</feature>
<feature type="domain" description="SAM" evidence="3">
    <location>
        <begin position="935"/>
        <end position="998"/>
    </location>
</feature>
<dbReference type="PANTHER" id="PTHR24184">
    <property type="entry name" value="SI:CH211-189E2.2"/>
    <property type="match status" value="1"/>
</dbReference>
<dbReference type="CDD" id="cd09519">
    <property type="entry name" value="SAM_ANKS3"/>
    <property type="match status" value="1"/>
</dbReference>
<evidence type="ECO:0000256" key="1">
    <source>
        <dbReference type="PROSITE-ProRule" id="PRU00023"/>
    </source>
</evidence>
<feature type="non-terminal residue" evidence="4">
    <location>
        <position position="1"/>
    </location>
</feature>
<feature type="repeat" description="ANK" evidence="1">
    <location>
        <begin position="140"/>
        <end position="172"/>
    </location>
</feature>
<feature type="region of interest" description="Disordered" evidence="2">
    <location>
        <begin position="856"/>
        <end position="902"/>
    </location>
</feature>
<dbReference type="Proteomes" id="UP000678393">
    <property type="component" value="Unassembled WGS sequence"/>
</dbReference>
<dbReference type="SUPFAM" id="SSF48403">
    <property type="entry name" value="Ankyrin repeat"/>
    <property type="match status" value="1"/>
</dbReference>
<dbReference type="PROSITE" id="PS50297">
    <property type="entry name" value="ANK_REP_REGION"/>
    <property type="match status" value="4"/>
</dbReference>
<feature type="region of interest" description="Disordered" evidence="2">
    <location>
        <begin position="493"/>
        <end position="535"/>
    </location>
</feature>
<feature type="region of interest" description="Disordered" evidence="2">
    <location>
        <begin position="243"/>
        <end position="272"/>
    </location>
</feature>
<accession>A0A8S3YRC4</accession>
<feature type="region of interest" description="Disordered" evidence="2">
    <location>
        <begin position="714"/>
        <end position="752"/>
    </location>
</feature>
<dbReference type="InterPro" id="IPR013761">
    <property type="entry name" value="SAM/pointed_sf"/>
</dbReference>
<dbReference type="Gene3D" id="1.10.150.50">
    <property type="entry name" value="Transcription Factor, Ets-1"/>
    <property type="match status" value="1"/>
</dbReference>
<dbReference type="Pfam" id="PF00023">
    <property type="entry name" value="Ank"/>
    <property type="match status" value="2"/>
</dbReference>
<dbReference type="InterPro" id="IPR002110">
    <property type="entry name" value="Ankyrin_rpt"/>
</dbReference>
<feature type="compositionally biased region" description="Polar residues" evidence="2">
    <location>
        <begin position="856"/>
        <end position="872"/>
    </location>
</feature>
<feature type="compositionally biased region" description="Low complexity" evidence="2">
    <location>
        <begin position="517"/>
        <end position="527"/>
    </location>
</feature>
<dbReference type="PRINTS" id="PR01415">
    <property type="entry name" value="ANKYRIN"/>
</dbReference>
<organism evidence="4 5">
    <name type="scientific">Candidula unifasciata</name>
    <dbReference type="NCBI Taxonomy" id="100452"/>
    <lineage>
        <taxon>Eukaryota</taxon>
        <taxon>Metazoa</taxon>
        <taxon>Spiralia</taxon>
        <taxon>Lophotrochozoa</taxon>
        <taxon>Mollusca</taxon>
        <taxon>Gastropoda</taxon>
        <taxon>Heterobranchia</taxon>
        <taxon>Euthyneura</taxon>
        <taxon>Panpulmonata</taxon>
        <taxon>Eupulmonata</taxon>
        <taxon>Stylommatophora</taxon>
        <taxon>Helicina</taxon>
        <taxon>Helicoidea</taxon>
        <taxon>Geomitridae</taxon>
        <taxon>Candidula</taxon>
    </lineage>
</organism>
<dbReference type="SUPFAM" id="SSF47769">
    <property type="entry name" value="SAM/Pointed domain"/>
    <property type="match status" value="1"/>
</dbReference>
<sequence length="1027" mass="111847">MSSELAYEASDEASENELLERSLSVWKGWTSIEWEDFAPTALDIHTACSIGHYEWVRSIILKGEDPALDRRNHGGWTPLMYACYIGHDNIVNLLINAGCNMNMKNSRGHTPLMLAASCGNESVARTLVRRGAELELTDKTGWTALFHATYAGHQNFVAFLLEAGANKDAIEASSGMTPFMEAAAAGHEIIVQLFLQHGVNTNAKAHNGVMARSLALMNGHMKVISLIDNHVMPVSCLRPQPGPDCYRTSKETQSRKQLPSVHSRRLKPQSPSIREGPEAIARMIDRTRNKDTVAYPNLLVPKGYVTFPINGADKEDTKMSYRDVTSPINPEDYKDSSGSRAMSDLEDFNDDSNAFTKTGAITIRSSSSSSGGLVAALGLSREGSLDSDDSHLFEPAATSSDDAAEFPDITFENNRGRTVSLNENNLCTDEKPYLGDSRLNARVCDKENIKPDCNMVQLSAVKTGKSGFNLIENGGGSLRQNSLVASPVQDYFPLHSPVPGGDTAAPSDKCQGHQHESSMPSSSHQSPLTASDSCLSLPKDNMSQVEIVNRFLRNLTVNNPETAPDQHRWADEPSSKQTLCDYRETEAHLMENLTTTASEVIPGMRRYSLSACADSKIVEYKCKDGTLNVESAHSSIAGSSLDVPQTEFFDGLLEPSLKDTGSVDVQGQPFPRSKPSHHQRDPFDHKSNQPWAQHPQLNHHHPLHNRHLLSHVPLSHHQRADSPGGSVRHTSASMNTAPMTSSQSLITNHTESPEPFLHLPKEYFFGDVQMSGHSAQNMLTGAQNAASATQVDTAASQQNFVRKLSTSHYTSPQCDSSTADNTVQKLPGIGEPLGSLNTVQSPHMQGGQFNKLASQQTLSPHSTGQVALNPTDSHTDHQPSPGLASVTSGNHFPPPPHTASALSTSPATIIIPGHTTSQPVSSTIGWDHEGGSLNFGPRDLGEMLSQLGLTKYLDKFEQQDVDLQVFLSMTDNDLKELGVKLFGPRKKMTNAIARWHSSAPIASSNLEQAYADKLEAEMQEMAIQLNQ</sequence>
<evidence type="ECO:0000313" key="5">
    <source>
        <dbReference type="Proteomes" id="UP000678393"/>
    </source>
</evidence>
<feature type="region of interest" description="Disordered" evidence="2">
    <location>
        <begin position="659"/>
        <end position="699"/>
    </location>
</feature>
<dbReference type="Pfam" id="PF12796">
    <property type="entry name" value="Ank_2"/>
    <property type="match status" value="1"/>
</dbReference>
<dbReference type="InterPro" id="IPR036770">
    <property type="entry name" value="Ankyrin_rpt-contain_sf"/>
</dbReference>
<dbReference type="EMBL" id="CAJHNH020000702">
    <property type="protein sequence ID" value="CAG5119393.1"/>
    <property type="molecule type" value="Genomic_DNA"/>
</dbReference>